<comment type="caution">
    <text evidence="4">The sequence shown here is derived from an EMBL/GenBank/DDBJ whole genome shotgun (WGS) entry which is preliminary data.</text>
</comment>
<dbReference type="Pfam" id="PF00291">
    <property type="entry name" value="PALP"/>
    <property type="match status" value="1"/>
</dbReference>
<dbReference type="CDD" id="cd00640">
    <property type="entry name" value="Trp-synth-beta_II"/>
    <property type="match status" value="1"/>
</dbReference>
<dbReference type="InterPro" id="IPR001926">
    <property type="entry name" value="TrpB-like_PALP"/>
</dbReference>
<dbReference type="GO" id="GO:0030170">
    <property type="term" value="F:pyridoxal phosphate binding"/>
    <property type="evidence" value="ECO:0007669"/>
    <property type="project" value="InterPro"/>
</dbReference>
<dbReference type="AlphaFoldDB" id="A0A6L5X468"/>
<dbReference type="Proteomes" id="UP000481852">
    <property type="component" value="Unassembled WGS sequence"/>
</dbReference>
<dbReference type="NCBIfam" id="TIGR03528">
    <property type="entry name" value="2_3_DAP_am_ly"/>
    <property type="match status" value="1"/>
</dbReference>
<dbReference type="RefSeq" id="WP_154523474.1">
    <property type="nucleotide sequence ID" value="NZ_VULZ01000003.1"/>
</dbReference>
<comment type="cofactor">
    <cofactor evidence="1">
        <name>pyridoxal 5'-phosphate</name>
        <dbReference type="ChEBI" id="CHEBI:597326"/>
    </cofactor>
</comment>
<dbReference type="GO" id="GO:1901605">
    <property type="term" value="P:alpha-amino acid metabolic process"/>
    <property type="evidence" value="ECO:0007669"/>
    <property type="project" value="UniProtKB-ARBA"/>
</dbReference>
<protein>
    <submittedName>
        <fullName evidence="4">Diaminopropionate ammonia-lyase</fullName>
        <ecNumber evidence="4">4.3.1.15</ecNumber>
    </submittedName>
</protein>
<dbReference type="InterPro" id="IPR036052">
    <property type="entry name" value="TrpB-like_PALP_sf"/>
</dbReference>
<dbReference type="SUPFAM" id="SSF53686">
    <property type="entry name" value="Tryptophan synthase beta subunit-like PLP-dependent enzymes"/>
    <property type="match status" value="1"/>
</dbReference>
<sequence>MFTHVDLKYKPRQVPQTSDPYLSLMSKEEVTKARNFHRTFPQYQETPLRSLKQMASYLGLGTVAVKDESFRYGLNSFKALGGAYAMGRFLADEVGRDISELSYSVLTDEHFLKTLAPCTFFSATDGNHGRGVAWTARMLHQRCVILMPKGTAKSRFDNIRALGAEVTIEDLNYDECVRKAARLAEETPHSVIVQDTSWPGYFDIPSWIMQGYGVMADEAAEQLGTRPTHVFVQAGVGCMAGAVTGYFSALYPDNPPKIIVVEPHAADCMYRSNEKGDGSRVIVEGDMDSCMAGLACGEPCEIGWDLFRNHATGFISGEDRMTLRGMRMLAGCFRDDPHITSGESGAATFGALATIMMEDCYSDIRRELGLGPDSTVLCFSTEGDTDPVHYKQVVWEGLD</sequence>
<name>A0A6L5X468_9FIRM</name>
<reference evidence="4 5" key="1">
    <citation type="submission" date="2019-08" db="EMBL/GenBank/DDBJ databases">
        <title>In-depth cultivation of the pig gut microbiome towards novel bacterial diversity and tailored functional studies.</title>
        <authorList>
            <person name="Wylensek D."/>
            <person name="Hitch T.C.A."/>
            <person name="Clavel T."/>
        </authorList>
    </citation>
    <scope>NUCLEOTIDE SEQUENCE [LARGE SCALE GENOMIC DNA]</scope>
    <source>
        <strain evidence="4 5">Oil+RF-744-WCA-WT-11</strain>
    </source>
</reference>
<keyword evidence="2" id="KW-0663">Pyridoxal phosphate</keyword>
<dbReference type="Gene3D" id="3.40.50.1100">
    <property type="match status" value="2"/>
</dbReference>
<keyword evidence="4" id="KW-0456">Lyase</keyword>
<evidence type="ECO:0000313" key="5">
    <source>
        <dbReference type="Proteomes" id="UP000481852"/>
    </source>
</evidence>
<organism evidence="4 5">
    <name type="scientific">Porcincola intestinalis</name>
    <dbReference type="NCBI Taxonomy" id="2606632"/>
    <lineage>
        <taxon>Bacteria</taxon>
        <taxon>Bacillati</taxon>
        <taxon>Bacillota</taxon>
        <taxon>Clostridia</taxon>
        <taxon>Lachnospirales</taxon>
        <taxon>Lachnospiraceae</taxon>
        <taxon>Porcincola</taxon>
    </lineage>
</organism>
<dbReference type="GO" id="GO:0008838">
    <property type="term" value="F:diaminopropionate ammonia-lyase activity"/>
    <property type="evidence" value="ECO:0007669"/>
    <property type="project" value="UniProtKB-EC"/>
</dbReference>
<dbReference type="InterPro" id="IPR010081">
    <property type="entry name" value="DiNH2opropionate_NH3_lyase"/>
</dbReference>
<keyword evidence="5" id="KW-1185">Reference proteome</keyword>
<proteinExistence type="predicted"/>
<dbReference type="PANTHER" id="PTHR42937">
    <property type="match status" value="1"/>
</dbReference>
<evidence type="ECO:0000313" key="4">
    <source>
        <dbReference type="EMBL" id="MSS14183.1"/>
    </source>
</evidence>
<evidence type="ECO:0000256" key="2">
    <source>
        <dbReference type="ARBA" id="ARBA00022898"/>
    </source>
</evidence>
<dbReference type="InterPro" id="IPR019871">
    <property type="entry name" value="DiNH2propionate_NH3-lyase_sub"/>
</dbReference>
<dbReference type="EMBL" id="VULZ01000003">
    <property type="protein sequence ID" value="MSS14183.1"/>
    <property type="molecule type" value="Genomic_DNA"/>
</dbReference>
<evidence type="ECO:0000259" key="3">
    <source>
        <dbReference type="Pfam" id="PF00291"/>
    </source>
</evidence>
<dbReference type="NCBIfam" id="NF006058">
    <property type="entry name" value="PRK08206.1"/>
    <property type="match status" value="1"/>
</dbReference>
<evidence type="ECO:0000256" key="1">
    <source>
        <dbReference type="ARBA" id="ARBA00001933"/>
    </source>
</evidence>
<dbReference type="EC" id="4.3.1.15" evidence="4"/>
<dbReference type="PANTHER" id="PTHR42937:SF1">
    <property type="entry name" value="DIAMINOPROPIONATE AMMONIA-LYASE"/>
    <property type="match status" value="1"/>
</dbReference>
<feature type="domain" description="Tryptophan synthase beta chain-like PALP" evidence="3">
    <location>
        <begin position="41"/>
        <end position="352"/>
    </location>
</feature>
<dbReference type="NCBIfam" id="TIGR01747">
    <property type="entry name" value="diampropi_NH3ly"/>
    <property type="match status" value="1"/>
</dbReference>
<gene>
    <name evidence="4" type="primary">dpaL</name>
    <name evidence="4" type="ORF">FYJ35_03850</name>
</gene>
<accession>A0A6L5X468</accession>